<dbReference type="InterPro" id="IPR050469">
    <property type="entry name" value="Diguanylate_Cyclase"/>
</dbReference>
<organism evidence="5 6">
    <name type="scientific">Methylovorus glucosotrophus (strain SIP3-4)</name>
    <dbReference type="NCBI Taxonomy" id="582744"/>
    <lineage>
        <taxon>Bacteria</taxon>
        <taxon>Pseudomonadati</taxon>
        <taxon>Pseudomonadota</taxon>
        <taxon>Betaproteobacteria</taxon>
        <taxon>Nitrosomonadales</taxon>
        <taxon>Methylophilaceae</taxon>
        <taxon>Methylovorus</taxon>
    </lineage>
</organism>
<dbReference type="EMBL" id="CP001674">
    <property type="protein sequence ID" value="ACT51911.1"/>
    <property type="molecule type" value="Genomic_DNA"/>
</dbReference>
<feature type="transmembrane region" description="Helical" evidence="3">
    <location>
        <begin position="333"/>
        <end position="352"/>
    </location>
</feature>
<protein>
    <recommendedName>
        <fullName evidence="1">diguanylate cyclase</fullName>
        <ecNumber evidence="1">2.7.7.65</ecNumber>
    </recommendedName>
</protein>
<comment type="catalytic activity">
    <reaction evidence="2">
        <text>2 GTP = 3',3'-c-di-GMP + 2 diphosphate</text>
        <dbReference type="Rhea" id="RHEA:24898"/>
        <dbReference type="ChEBI" id="CHEBI:33019"/>
        <dbReference type="ChEBI" id="CHEBI:37565"/>
        <dbReference type="ChEBI" id="CHEBI:58805"/>
        <dbReference type="EC" id="2.7.7.65"/>
    </reaction>
</comment>
<dbReference type="STRING" id="582744.Msip34_2674"/>
<feature type="transmembrane region" description="Helical" evidence="3">
    <location>
        <begin position="27"/>
        <end position="48"/>
    </location>
</feature>
<dbReference type="PROSITE" id="PS50887">
    <property type="entry name" value="GGDEF"/>
    <property type="match status" value="1"/>
</dbReference>
<accession>C6XBE1</accession>
<evidence type="ECO:0000256" key="2">
    <source>
        <dbReference type="ARBA" id="ARBA00034247"/>
    </source>
</evidence>
<evidence type="ECO:0000256" key="3">
    <source>
        <dbReference type="SAM" id="Phobius"/>
    </source>
</evidence>
<dbReference type="Proteomes" id="UP000002743">
    <property type="component" value="Chromosome"/>
</dbReference>
<evidence type="ECO:0000313" key="5">
    <source>
        <dbReference type="EMBL" id="ACT51911.1"/>
    </source>
</evidence>
<dbReference type="SMART" id="SM00267">
    <property type="entry name" value="GGDEF"/>
    <property type="match status" value="1"/>
</dbReference>
<dbReference type="SUPFAM" id="SSF55073">
    <property type="entry name" value="Nucleotide cyclase"/>
    <property type="match status" value="1"/>
</dbReference>
<dbReference type="KEGG" id="mei:Msip34_2674"/>
<dbReference type="GO" id="GO:1902201">
    <property type="term" value="P:negative regulation of bacterial-type flagellum-dependent cell motility"/>
    <property type="evidence" value="ECO:0007669"/>
    <property type="project" value="TreeGrafter"/>
</dbReference>
<dbReference type="GO" id="GO:0043709">
    <property type="term" value="P:cell adhesion involved in single-species biofilm formation"/>
    <property type="evidence" value="ECO:0007669"/>
    <property type="project" value="TreeGrafter"/>
</dbReference>
<reference evidence="5 6" key="2">
    <citation type="journal article" date="2011" name="J. Bacteriol.">
        <title>Genomes of three methylotrophs from a single niche uncover genetic and metabolic divergence of Methylophilaceae.</title>
        <authorList>
            <person name="Lapidus A."/>
            <person name="Clum A."/>
            <person name="Labutti K."/>
            <person name="Kaluzhnaya M.G."/>
            <person name="Lim S."/>
            <person name="Beck D.A."/>
            <person name="Glavina Del Rio T."/>
            <person name="Nolan M."/>
            <person name="Mavromatis K."/>
            <person name="Huntemann M."/>
            <person name="Lucas S."/>
            <person name="Lidstrom M.E."/>
            <person name="Ivanova N."/>
            <person name="Chistoserdova L."/>
        </authorList>
    </citation>
    <scope>NUCLEOTIDE SEQUENCE [LARGE SCALE GENOMIC DNA]</scope>
    <source>
        <strain evidence="5 6">SIP3-4</strain>
    </source>
</reference>
<proteinExistence type="predicted"/>
<keyword evidence="3" id="KW-0812">Transmembrane</keyword>
<dbReference type="InterPro" id="IPR000160">
    <property type="entry name" value="GGDEF_dom"/>
</dbReference>
<dbReference type="AlphaFoldDB" id="C6XBE1"/>
<dbReference type="eggNOG" id="COG3706">
    <property type="taxonomic scope" value="Bacteria"/>
</dbReference>
<dbReference type="CDD" id="cd01949">
    <property type="entry name" value="GGDEF"/>
    <property type="match status" value="1"/>
</dbReference>
<dbReference type="EC" id="2.7.7.65" evidence="1"/>
<keyword evidence="6" id="KW-1185">Reference proteome</keyword>
<dbReference type="Pfam" id="PF00990">
    <property type="entry name" value="GGDEF"/>
    <property type="match status" value="1"/>
</dbReference>
<evidence type="ECO:0000256" key="1">
    <source>
        <dbReference type="ARBA" id="ARBA00012528"/>
    </source>
</evidence>
<evidence type="ECO:0000259" key="4">
    <source>
        <dbReference type="PROSITE" id="PS50887"/>
    </source>
</evidence>
<keyword evidence="3" id="KW-0472">Membrane</keyword>
<reference evidence="6" key="1">
    <citation type="submission" date="2009-07" db="EMBL/GenBank/DDBJ databases">
        <title>Complete sequence of chromosome of Methylovorus sp. SIP3-4.</title>
        <authorList>
            <person name="Lucas S."/>
            <person name="Copeland A."/>
            <person name="Lapidus A."/>
            <person name="Glavina del Rio T."/>
            <person name="Tice H."/>
            <person name="Bruce D."/>
            <person name="Goodwin L."/>
            <person name="Pitluck S."/>
            <person name="Clum A."/>
            <person name="Larimer F."/>
            <person name="Land M."/>
            <person name="Hauser L."/>
            <person name="Kyrpides N."/>
            <person name="Mikhailova N."/>
            <person name="Kayluzhnaya M."/>
            <person name="Chistoserdova L."/>
        </authorList>
    </citation>
    <scope>NUCLEOTIDE SEQUENCE [LARGE SCALE GENOMIC DNA]</scope>
    <source>
        <strain evidence="6">SIP3-4</strain>
    </source>
</reference>
<dbReference type="PANTHER" id="PTHR45138">
    <property type="entry name" value="REGULATORY COMPONENTS OF SENSORY TRANSDUCTION SYSTEM"/>
    <property type="match status" value="1"/>
</dbReference>
<gene>
    <name evidence="5" type="ordered locus">Msip34_2674</name>
</gene>
<dbReference type="GO" id="GO:0005886">
    <property type="term" value="C:plasma membrane"/>
    <property type="evidence" value="ECO:0007669"/>
    <property type="project" value="TreeGrafter"/>
</dbReference>
<dbReference type="FunFam" id="3.30.70.270:FF:000001">
    <property type="entry name" value="Diguanylate cyclase domain protein"/>
    <property type="match status" value="1"/>
</dbReference>
<evidence type="ECO:0000313" key="6">
    <source>
        <dbReference type="Proteomes" id="UP000002743"/>
    </source>
</evidence>
<dbReference type="InterPro" id="IPR029787">
    <property type="entry name" value="Nucleotide_cyclase"/>
</dbReference>
<dbReference type="NCBIfam" id="TIGR00254">
    <property type="entry name" value="GGDEF"/>
    <property type="match status" value="1"/>
</dbReference>
<sequence>MGPCTMVSTLDPNDIPHTGKSSLMKSFITFGISSLLILISLAAFLITVEWQEFRRASAAHQSTVKLRLLLLYAEKLSRERGPTNAILGNTDTDDSQLRQTLALARKETDDAYARLCAAVGCNTISNNLTIELNVLATELAQERETINNLATMPLKERGNERISAQIDRMIGFIDKIRPLITALSNDVITSSSAISLLITEARLAATLREYAGQLGSALTLSLSFKRERTLKEQLKLERLKGHIEELHMRLSAHLAVAALPAEIADAKAKMEEEYFVEATAYLDSIEASTNLQTLPSPDTFYKTYVPLMDSILTLRDALLAEAEASTIKAKQDALLALSVVSILMLVFLALTIKKLRIIHQQVVVPMMQASHALRAISAGHYQEISHSNNLPEEIDEVMEGINTLNRQIKVRIGLEQERDELVKTLTLQSSTDFLTGLKNRRGFYEAANIEYARAQRHACESCIMIIDIDHFKTVNDTYGHSAGDWALTFIGGILKDNSRIHDISARHGGEEFICMLGNSNLEEGCLFAEKIRTLIQAAMVDIGPDLRPIKLTVSIGITSSQFQHPPLDMMIEQADRALYMAKNLGRNRVQRFDHSALAATAQYPLL</sequence>
<keyword evidence="3" id="KW-1133">Transmembrane helix</keyword>
<name>C6XBE1_METGS</name>
<dbReference type="Gene3D" id="3.30.70.270">
    <property type="match status" value="1"/>
</dbReference>
<dbReference type="PANTHER" id="PTHR45138:SF9">
    <property type="entry name" value="DIGUANYLATE CYCLASE DGCM-RELATED"/>
    <property type="match status" value="1"/>
</dbReference>
<feature type="domain" description="GGDEF" evidence="4">
    <location>
        <begin position="459"/>
        <end position="594"/>
    </location>
</feature>
<dbReference type="HOGENOM" id="CLU_017308_0_0_4"/>
<dbReference type="InterPro" id="IPR043128">
    <property type="entry name" value="Rev_trsase/Diguanyl_cyclase"/>
</dbReference>
<dbReference type="GO" id="GO:0052621">
    <property type="term" value="F:diguanylate cyclase activity"/>
    <property type="evidence" value="ECO:0007669"/>
    <property type="project" value="UniProtKB-EC"/>
</dbReference>